<evidence type="ECO:0000259" key="8">
    <source>
        <dbReference type="Pfam" id="PF00171"/>
    </source>
</evidence>
<dbReference type="InterPro" id="IPR016161">
    <property type="entry name" value="Ald_DH/histidinol_DH"/>
</dbReference>
<dbReference type="AlphaFoldDB" id="A0A1M4Y9M4"/>
<dbReference type="InterPro" id="IPR016162">
    <property type="entry name" value="Ald_DH_N"/>
</dbReference>
<dbReference type="PANTHER" id="PTHR43521:SF1">
    <property type="entry name" value="ALPHA-AMINOADIPIC SEMIALDEHYDE DEHYDROGENASE"/>
    <property type="match status" value="1"/>
</dbReference>
<dbReference type="GO" id="GO:0004029">
    <property type="term" value="F:aldehyde dehydrogenase (NAD+) activity"/>
    <property type="evidence" value="ECO:0007669"/>
    <property type="project" value="UniProtKB-EC"/>
</dbReference>
<dbReference type="PANTHER" id="PTHR43521">
    <property type="entry name" value="ALPHA-AMINOADIPIC SEMIALDEHYDE DEHYDROGENASE"/>
    <property type="match status" value="1"/>
</dbReference>
<dbReference type="SUPFAM" id="SSF53720">
    <property type="entry name" value="ALDH-like"/>
    <property type="match status" value="1"/>
</dbReference>
<dbReference type="STRING" id="1124188.SAMN05444377_10322"/>
<reference evidence="9 10" key="1">
    <citation type="submission" date="2016-11" db="EMBL/GenBank/DDBJ databases">
        <authorList>
            <person name="Jaros S."/>
            <person name="Januszkiewicz K."/>
            <person name="Wedrychowicz H."/>
        </authorList>
    </citation>
    <scope>NUCLEOTIDE SEQUENCE [LARGE SCALE GENOMIC DNA]</scope>
    <source>
        <strain evidence="9 10">DSM 25660</strain>
    </source>
</reference>
<proteinExistence type="inferred from homology"/>
<dbReference type="InterPro" id="IPR029510">
    <property type="entry name" value="Ald_DH_CS_GLU"/>
</dbReference>
<dbReference type="CDD" id="cd07130">
    <property type="entry name" value="ALDH_F7_AASADH"/>
    <property type="match status" value="1"/>
</dbReference>
<feature type="active site" evidence="6">
    <location>
        <position position="269"/>
    </location>
</feature>
<comment type="similarity">
    <text evidence="1 7">Belongs to the aldehyde dehydrogenase family.</text>
</comment>
<dbReference type="PROSITE" id="PS00687">
    <property type="entry name" value="ALDEHYDE_DEHYDR_GLU"/>
    <property type="match status" value="1"/>
</dbReference>
<sequence>MATIAQQFGMTEALELLGIKAVNEGTSTGSQWFSGGEVIESYSPVDGQLIAKVKASTEADYEKVMQAATEAFKTFRLMPAPKRGEIVRQFGEKLRQYKEPLGKLVSYEMGKSYQEGLGEVQEMIDICDFAVGLSRQLHGLTMHSERPSHRMYEQYHPLGVVGIISAFNFPVAVWSWNTALAWICGDVCVWKPSEKTPLCGVACQNIIAEVLRENNLPEGISCLINGDYKIGQLLNRDTRVPLVSATGSTRMGKIVAQEVAARLGRSLLELGGNNAIIVTPDADIKMTVIGAVFGAVGTAGQRCTSTRRLIIHESIYDKVKDAIVAAYGQLRIGNPLDQNNHVGPLIDTHAVEQYNKALAQVVAEGGKILVEGGVLTGAGYESGCYVKPAIAEAKNDFAIVQHETFAPVLYLLKYSGDVTEAIEIQNGVAQGLSSAIMTNNLREAEAFLSAAGSDCGIANVNIGTSGAEIGGAFGGEKETGGGRESGSDAWKVYMRRQTNTINYSTSLPLAQGIKFDL</sequence>
<dbReference type="Pfam" id="PF00171">
    <property type="entry name" value="Aldedh"/>
    <property type="match status" value="1"/>
</dbReference>
<evidence type="ECO:0000256" key="4">
    <source>
        <dbReference type="ARBA" id="ARBA00023027"/>
    </source>
</evidence>
<dbReference type="RefSeq" id="WP_073361717.1">
    <property type="nucleotide sequence ID" value="NZ_FQVQ01000003.1"/>
</dbReference>
<evidence type="ECO:0000256" key="1">
    <source>
        <dbReference type="ARBA" id="ARBA00009986"/>
    </source>
</evidence>
<name>A0A1M4Y9M4_9FLAO</name>
<feature type="domain" description="Aldehyde dehydrogenase" evidence="8">
    <location>
        <begin position="37"/>
        <end position="498"/>
    </location>
</feature>
<evidence type="ECO:0000256" key="3">
    <source>
        <dbReference type="ARBA" id="ARBA00023002"/>
    </source>
</evidence>
<dbReference type="Proteomes" id="UP000184147">
    <property type="component" value="Unassembled WGS sequence"/>
</dbReference>
<evidence type="ECO:0000313" key="9">
    <source>
        <dbReference type="EMBL" id="SHF02306.1"/>
    </source>
</evidence>
<dbReference type="EC" id="1.2.1.3" evidence="5"/>
<dbReference type="Gene3D" id="3.40.309.10">
    <property type="entry name" value="Aldehyde Dehydrogenase, Chain A, domain 2"/>
    <property type="match status" value="1"/>
</dbReference>
<evidence type="ECO:0000256" key="2">
    <source>
        <dbReference type="ARBA" id="ARBA00011881"/>
    </source>
</evidence>
<dbReference type="OrthoDB" id="9762913at2"/>
<organism evidence="9 10">
    <name type="scientific">Flavobacterium fontis</name>
    <dbReference type="NCBI Taxonomy" id="1124188"/>
    <lineage>
        <taxon>Bacteria</taxon>
        <taxon>Pseudomonadati</taxon>
        <taxon>Bacteroidota</taxon>
        <taxon>Flavobacteriia</taxon>
        <taxon>Flavobacteriales</taxon>
        <taxon>Flavobacteriaceae</taxon>
        <taxon>Flavobacterium</taxon>
    </lineage>
</organism>
<keyword evidence="3 7" id="KW-0560">Oxidoreductase</keyword>
<evidence type="ECO:0000256" key="5">
    <source>
        <dbReference type="ARBA" id="ARBA00024226"/>
    </source>
</evidence>
<comment type="subunit">
    <text evidence="2">Homotetramer.</text>
</comment>
<dbReference type="InterPro" id="IPR015590">
    <property type="entry name" value="Aldehyde_DH_dom"/>
</dbReference>
<accession>A0A1M4Y9M4</accession>
<evidence type="ECO:0000256" key="6">
    <source>
        <dbReference type="PROSITE-ProRule" id="PRU10007"/>
    </source>
</evidence>
<protein>
    <recommendedName>
        <fullName evidence="5">aldehyde dehydrogenase (NAD(+))</fullName>
        <ecNumber evidence="5">1.2.1.3</ecNumber>
    </recommendedName>
</protein>
<evidence type="ECO:0000256" key="7">
    <source>
        <dbReference type="RuleBase" id="RU003345"/>
    </source>
</evidence>
<dbReference type="FunFam" id="3.40.309.10:FF:000018">
    <property type="entry name" value="Alpha-aminoadipic semialdehyde dehydrogenase"/>
    <property type="match status" value="1"/>
</dbReference>
<dbReference type="EMBL" id="FQVQ01000003">
    <property type="protein sequence ID" value="SHF02306.1"/>
    <property type="molecule type" value="Genomic_DNA"/>
</dbReference>
<dbReference type="InterPro" id="IPR044638">
    <property type="entry name" value="ALDH7A1-like"/>
</dbReference>
<keyword evidence="10" id="KW-1185">Reference proteome</keyword>
<evidence type="ECO:0000313" key="10">
    <source>
        <dbReference type="Proteomes" id="UP000184147"/>
    </source>
</evidence>
<gene>
    <name evidence="9" type="ORF">SAMN05444377_10322</name>
</gene>
<dbReference type="Gene3D" id="3.40.605.10">
    <property type="entry name" value="Aldehyde Dehydrogenase, Chain A, domain 1"/>
    <property type="match status" value="1"/>
</dbReference>
<keyword evidence="4" id="KW-0520">NAD</keyword>
<dbReference type="InterPro" id="IPR016163">
    <property type="entry name" value="Ald_DH_C"/>
</dbReference>